<dbReference type="PANTHER" id="PTHR30231">
    <property type="entry name" value="DNA POLYMERASE III SUBUNIT EPSILON"/>
    <property type="match status" value="1"/>
</dbReference>
<gene>
    <name evidence="2" type="ORF">QK289_08560</name>
</gene>
<dbReference type="Proteomes" id="UP001243286">
    <property type="component" value="Unassembled WGS sequence"/>
</dbReference>
<accession>A0ABT6R283</accession>
<dbReference type="InterPro" id="IPR013520">
    <property type="entry name" value="Ribonucl_H"/>
</dbReference>
<keyword evidence="2" id="KW-0269">Exonuclease</keyword>
<comment type="caution">
    <text evidence="2">The sequence shown here is derived from an EMBL/GenBank/DDBJ whole genome shotgun (WGS) entry which is preliminary data.</text>
</comment>
<feature type="domain" description="Exonuclease" evidence="1">
    <location>
        <begin position="5"/>
        <end position="172"/>
    </location>
</feature>
<dbReference type="Pfam" id="PF00929">
    <property type="entry name" value="RNase_T"/>
    <property type="match status" value="1"/>
</dbReference>
<dbReference type="CDD" id="cd06130">
    <property type="entry name" value="DNA_pol_III_epsilon_like"/>
    <property type="match status" value="1"/>
</dbReference>
<reference evidence="2 3" key="1">
    <citation type="submission" date="2023-04" db="EMBL/GenBank/DDBJ databases">
        <title>Antarctic isolates genomes.</title>
        <authorList>
            <person name="Dimov S.G."/>
        </authorList>
    </citation>
    <scope>NUCLEOTIDE SEQUENCE [LARGE SCALE GENOMIC DNA]</scope>
    <source>
        <strain evidence="2 3">AL19</strain>
    </source>
</reference>
<evidence type="ECO:0000259" key="1">
    <source>
        <dbReference type="SMART" id="SM00479"/>
    </source>
</evidence>
<keyword evidence="2" id="KW-0540">Nuclease</keyword>
<organism evidence="2 3">
    <name type="scientific">Exiguobacterium antarcticum</name>
    <dbReference type="NCBI Taxonomy" id="132920"/>
    <lineage>
        <taxon>Bacteria</taxon>
        <taxon>Bacillati</taxon>
        <taxon>Bacillota</taxon>
        <taxon>Bacilli</taxon>
        <taxon>Bacillales</taxon>
        <taxon>Bacillales Family XII. Incertae Sedis</taxon>
        <taxon>Exiguobacterium</taxon>
    </lineage>
</organism>
<protein>
    <submittedName>
        <fullName evidence="2">3'-5' exonuclease</fullName>
        <ecNumber evidence="2">3.1.-.-</ecNumber>
    </submittedName>
</protein>
<dbReference type="InterPro" id="IPR036397">
    <property type="entry name" value="RNaseH_sf"/>
</dbReference>
<keyword evidence="2" id="KW-0378">Hydrolase</keyword>
<dbReference type="PANTHER" id="PTHR30231:SF42">
    <property type="entry name" value="EXONUCLEASE"/>
    <property type="match status" value="1"/>
</dbReference>
<sequence>MPQPYTLAIDFETANRNSRSICAFGWSVLSAGRVVTSQQVLINPEEDFDAGNIRVHGIRPSNVWDAPALPEAMATHGLFELIEKAELVVAHNASFDMGALQKAIQKYDLYQMPSFQYGCTVKLSRKLYPWLPNHKLNTMAEFLNVSFKHHDAKEDAYICALLLQDMLDRTNIEHPVELHRFCGVRMGEVAY</sequence>
<dbReference type="InterPro" id="IPR012337">
    <property type="entry name" value="RNaseH-like_sf"/>
</dbReference>
<evidence type="ECO:0000313" key="3">
    <source>
        <dbReference type="Proteomes" id="UP001243286"/>
    </source>
</evidence>
<dbReference type="SUPFAM" id="SSF53098">
    <property type="entry name" value="Ribonuclease H-like"/>
    <property type="match status" value="1"/>
</dbReference>
<dbReference type="SMART" id="SM00479">
    <property type="entry name" value="EXOIII"/>
    <property type="match status" value="1"/>
</dbReference>
<dbReference type="RefSeq" id="WP_282356208.1">
    <property type="nucleotide sequence ID" value="NZ_JASBQV010000011.1"/>
</dbReference>
<keyword evidence="3" id="KW-1185">Reference proteome</keyword>
<dbReference type="GO" id="GO:0004527">
    <property type="term" value="F:exonuclease activity"/>
    <property type="evidence" value="ECO:0007669"/>
    <property type="project" value="UniProtKB-KW"/>
</dbReference>
<dbReference type="EMBL" id="JASBQV010000011">
    <property type="protein sequence ID" value="MDI3235054.1"/>
    <property type="molecule type" value="Genomic_DNA"/>
</dbReference>
<evidence type="ECO:0000313" key="2">
    <source>
        <dbReference type="EMBL" id="MDI3235054.1"/>
    </source>
</evidence>
<dbReference type="EC" id="3.1.-.-" evidence="2"/>
<name>A0ABT6R283_9BACL</name>
<dbReference type="Gene3D" id="3.30.420.10">
    <property type="entry name" value="Ribonuclease H-like superfamily/Ribonuclease H"/>
    <property type="match status" value="1"/>
</dbReference>
<proteinExistence type="predicted"/>